<dbReference type="RefSeq" id="WP_053549682.1">
    <property type="nucleotide sequence ID" value="NZ_CP010802.1"/>
</dbReference>
<keyword evidence="4" id="KW-1185">Reference proteome</keyword>
<keyword evidence="2" id="KW-0472">Membrane</keyword>
<evidence type="ECO:0000256" key="1">
    <source>
        <dbReference type="ARBA" id="ARBA00022481"/>
    </source>
</evidence>
<feature type="transmembrane region" description="Helical" evidence="2">
    <location>
        <begin position="12"/>
        <end position="33"/>
    </location>
</feature>
<dbReference type="InterPro" id="IPR045584">
    <property type="entry name" value="Pilin-like"/>
</dbReference>
<organism evidence="3 4">
    <name type="scientific">Desulfuromonas soudanensis</name>
    <dbReference type="NCBI Taxonomy" id="1603606"/>
    <lineage>
        <taxon>Bacteria</taxon>
        <taxon>Pseudomonadati</taxon>
        <taxon>Thermodesulfobacteriota</taxon>
        <taxon>Desulfuromonadia</taxon>
        <taxon>Desulfuromonadales</taxon>
        <taxon>Desulfuromonadaceae</taxon>
        <taxon>Desulfuromonas</taxon>
    </lineage>
</organism>
<dbReference type="NCBIfam" id="TIGR02532">
    <property type="entry name" value="IV_pilin_GFxxxE"/>
    <property type="match status" value="1"/>
</dbReference>
<dbReference type="InterPro" id="IPR012902">
    <property type="entry name" value="N_methyl_site"/>
</dbReference>
<dbReference type="Pfam" id="PF07963">
    <property type="entry name" value="N_methyl"/>
    <property type="match status" value="1"/>
</dbReference>
<dbReference type="PRINTS" id="PR00813">
    <property type="entry name" value="BCTERIALGSPG"/>
</dbReference>
<dbReference type="Proteomes" id="UP000057158">
    <property type="component" value="Chromosome"/>
</dbReference>
<reference evidence="3 4" key="1">
    <citation type="submission" date="2015-07" db="EMBL/GenBank/DDBJ databases">
        <title>Isolation and Genomic Characterization of a Novel Halophilic Metal-Reducing Deltaproteobacterium from the Deep Subsurface.</title>
        <authorList>
            <person name="Badalamenti J.P."/>
            <person name="Summers Z.M."/>
            <person name="Gralnick J.A."/>
            <person name="Bond D.R."/>
        </authorList>
    </citation>
    <scope>NUCLEOTIDE SEQUENCE [LARGE SCALE GENOMIC DNA]</scope>
    <source>
        <strain evidence="3 4">WTL</strain>
    </source>
</reference>
<keyword evidence="2" id="KW-0812">Transmembrane</keyword>
<keyword evidence="2" id="KW-1133">Transmembrane helix</keyword>
<proteinExistence type="predicted"/>
<dbReference type="OrthoDB" id="9795612at2"/>
<dbReference type="PATRIC" id="fig|1603606.3.peg.752"/>
<dbReference type="AlphaFoldDB" id="A0A0M4CV13"/>
<protein>
    <recommendedName>
        <fullName evidence="5">Type II secretion system pseudopilin PulG</fullName>
    </recommendedName>
</protein>
<dbReference type="KEGG" id="des:DSOUD_0690"/>
<dbReference type="InterPro" id="IPR000983">
    <property type="entry name" value="Bac_GSPG_pilin"/>
</dbReference>
<dbReference type="GO" id="GO:0015627">
    <property type="term" value="C:type II protein secretion system complex"/>
    <property type="evidence" value="ECO:0007669"/>
    <property type="project" value="InterPro"/>
</dbReference>
<sequence length="182" mass="19333">MKLKSQDGFTLIEVIVIAAILAILAGVLVPMVFSQIDQAKVARAEADCKSISSAMLTFRKDLGVWPNLSGAGCAENTELLRGEGSLPGGLTDMAFQTTNVMNFSDVLMIDDEGCYNAKMFKGPYIPVVTADPWGNAYIVAANNFATDNTNPAFVFSAGPNGIMETPIFSVSSLGDDIGIRVK</sequence>
<dbReference type="STRING" id="1603606.DSOUD_0690"/>
<name>A0A0M4CV13_9BACT</name>
<dbReference type="EMBL" id="CP010802">
    <property type="protein sequence ID" value="ALC15478.1"/>
    <property type="molecule type" value="Genomic_DNA"/>
</dbReference>
<evidence type="ECO:0008006" key="5">
    <source>
        <dbReference type="Google" id="ProtNLM"/>
    </source>
</evidence>
<dbReference type="SUPFAM" id="SSF54523">
    <property type="entry name" value="Pili subunits"/>
    <property type="match status" value="1"/>
</dbReference>
<gene>
    <name evidence="3" type="ORF">DSOUD_0690</name>
</gene>
<evidence type="ECO:0000313" key="3">
    <source>
        <dbReference type="EMBL" id="ALC15478.1"/>
    </source>
</evidence>
<dbReference type="GO" id="GO:0015628">
    <property type="term" value="P:protein secretion by the type II secretion system"/>
    <property type="evidence" value="ECO:0007669"/>
    <property type="project" value="InterPro"/>
</dbReference>
<evidence type="ECO:0000313" key="4">
    <source>
        <dbReference type="Proteomes" id="UP000057158"/>
    </source>
</evidence>
<evidence type="ECO:0000256" key="2">
    <source>
        <dbReference type="SAM" id="Phobius"/>
    </source>
</evidence>
<keyword evidence="1" id="KW-0488">Methylation</keyword>
<dbReference type="Gene3D" id="3.30.700.10">
    <property type="entry name" value="Glycoprotein, Type 4 Pilin"/>
    <property type="match status" value="1"/>
</dbReference>
<accession>A0A0M4CV13</accession>